<dbReference type="PANTHER" id="PTHR22906">
    <property type="entry name" value="PROPERDIN"/>
    <property type="match status" value="1"/>
</dbReference>
<dbReference type="InterPro" id="IPR002919">
    <property type="entry name" value="TIL_dom"/>
</dbReference>
<dbReference type="Pfam" id="PF00090">
    <property type="entry name" value="TSP_1"/>
    <property type="match status" value="5"/>
</dbReference>
<dbReference type="InterPro" id="IPR036383">
    <property type="entry name" value="TSP1_rpt_sf"/>
</dbReference>
<dbReference type="Gene3D" id="2.10.25.10">
    <property type="entry name" value="Laminin"/>
    <property type="match status" value="2"/>
</dbReference>
<evidence type="ECO:0000313" key="7">
    <source>
        <dbReference type="EMBL" id="KAL3831690.1"/>
    </source>
</evidence>
<dbReference type="SUPFAM" id="SSF57567">
    <property type="entry name" value="Serine protease inhibitors"/>
    <property type="match status" value="2"/>
</dbReference>
<dbReference type="PRINTS" id="PR01705">
    <property type="entry name" value="TSP1REPEAT"/>
</dbReference>
<dbReference type="SMART" id="SM00209">
    <property type="entry name" value="TSP1"/>
    <property type="match status" value="5"/>
</dbReference>
<dbReference type="EMBL" id="JBJQND010000019">
    <property type="protein sequence ID" value="KAL3831690.1"/>
    <property type="molecule type" value="Genomic_DNA"/>
</dbReference>
<comment type="caution">
    <text evidence="7">The sequence shown here is derived from an EMBL/GenBank/DDBJ whole genome shotgun (WGS) entry which is preliminary data.</text>
</comment>
<evidence type="ECO:0000313" key="8">
    <source>
        <dbReference type="Proteomes" id="UP001634394"/>
    </source>
</evidence>
<sequence length="740" mass="80091">MDGPAAPYVPCKECNSPAPLPGQEGCLGLANETIACVEKPCECEFTSASFKNLLGYESSNIVGWVEKDGVVGPTSPEENVYLGDPIQNGVTVHVLCSNCTCIDGEISCAIEECTLQNCTYSSWSDWTPCSKTCNVGQMSRNRSLIASLNQQACIQPLDEFQDCNTDACFTVHPWSPWSEWTACSTTEPCQVGTISRIRKCPDSSCLGDAMELETCTNNCEQEINCTAGKVWSNCSNLCPLTCQAARMGVCSEPEACVPGCTCPDGQVEYHGQCVKIDSCPCYDELGNIILSGFSYSLPSDSCKTCTCYNGTLSCTVYAECCSWSTWGEWGMCGVSCGEGTKKRYRSLQSGSNCGESINTAPCYMGECPPGCIIDGVGYAYGDIISNDGCEQCYCLQTGEKYCFNNTAAIVDGEWGAWSTWFDCSTTCKGGVKARTRLCNDPLPACNGFPCPGDNTEFTSCNEAIDCCEVYTWSEWSDCSASCGTGQQMRSHDYVDANNTICTANLSELRPCNYGECNKCETNQVWSDYSLCEMTCGELVYGSDPTKCTIPSEGCMCEKGFYRNQNGSCVNASICELCITDSGIKQPGELWDEPIDSCYMCECVSGVKICNRKCEIPTCSNDKILSYDVPNSCCPICIPLPSTCMKFTRYEKLMDSINNCETTNEMPLDYCAGSCGNSTTTTTLMLHLDGDALSQDCKCCTGTLGDLLEVDVVCGAARTPAKAYLYRLLQCSCSICPSLAL</sequence>
<dbReference type="InterPro" id="IPR052065">
    <property type="entry name" value="Compl_asym_regulator"/>
</dbReference>
<organism evidence="7 8">
    <name type="scientific">Sinanodonta woodiana</name>
    <name type="common">Chinese pond mussel</name>
    <name type="synonym">Anodonta woodiana</name>
    <dbReference type="NCBI Taxonomy" id="1069815"/>
    <lineage>
        <taxon>Eukaryota</taxon>
        <taxon>Metazoa</taxon>
        <taxon>Spiralia</taxon>
        <taxon>Lophotrochozoa</taxon>
        <taxon>Mollusca</taxon>
        <taxon>Bivalvia</taxon>
        <taxon>Autobranchia</taxon>
        <taxon>Heteroconchia</taxon>
        <taxon>Palaeoheterodonta</taxon>
        <taxon>Unionida</taxon>
        <taxon>Unionoidea</taxon>
        <taxon>Unionidae</taxon>
        <taxon>Unioninae</taxon>
        <taxon>Sinanodonta</taxon>
    </lineage>
</organism>
<feature type="domain" description="CTCK" evidence="5">
    <location>
        <begin position="643"/>
        <end position="736"/>
    </location>
</feature>
<dbReference type="Gene3D" id="2.20.100.10">
    <property type="entry name" value="Thrombospondin type-1 (TSP1) repeat"/>
    <property type="match status" value="5"/>
</dbReference>
<comment type="caution">
    <text evidence="4">Lacks conserved residue(s) required for the propagation of feature annotation.</text>
</comment>
<name>A0ABD3T4Q5_SINWO</name>
<reference evidence="7 8" key="1">
    <citation type="submission" date="2024-11" db="EMBL/GenBank/DDBJ databases">
        <title>Chromosome-level genome assembly of the freshwater bivalve Anodonta woodiana.</title>
        <authorList>
            <person name="Chen X."/>
        </authorList>
    </citation>
    <scope>NUCLEOTIDE SEQUENCE [LARGE SCALE GENOMIC DNA]</scope>
    <source>
        <strain evidence="7">MN2024</strain>
        <tissue evidence="7">Gills</tissue>
    </source>
</reference>
<evidence type="ECO:0008006" key="9">
    <source>
        <dbReference type="Google" id="ProtNLM"/>
    </source>
</evidence>
<evidence type="ECO:0000259" key="6">
    <source>
        <dbReference type="PROSITE" id="PS50184"/>
    </source>
</evidence>
<keyword evidence="8" id="KW-1185">Reference proteome</keyword>
<dbReference type="Pfam" id="PF01826">
    <property type="entry name" value="TIL"/>
    <property type="match status" value="1"/>
</dbReference>
<dbReference type="PROSITE" id="PS50092">
    <property type="entry name" value="TSP1"/>
    <property type="match status" value="5"/>
</dbReference>
<feature type="domain" description="VWFC" evidence="6">
    <location>
        <begin position="575"/>
        <end position="637"/>
    </location>
</feature>
<keyword evidence="2" id="KW-0677">Repeat</keyword>
<dbReference type="PROSITE" id="PS50184">
    <property type="entry name" value="VWFC_2"/>
    <property type="match status" value="1"/>
</dbReference>
<dbReference type="SUPFAM" id="SSF82895">
    <property type="entry name" value="TSP-1 type 1 repeat"/>
    <property type="match status" value="5"/>
</dbReference>
<dbReference type="InterPro" id="IPR001007">
    <property type="entry name" value="VWF_dom"/>
</dbReference>
<keyword evidence="1" id="KW-0732">Signal</keyword>
<gene>
    <name evidence="7" type="ORF">ACJMK2_023412</name>
</gene>
<evidence type="ECO:0000256" key="4">
    <source>
        <dbReference type="PROSITE-ProRule" id="PRU00039"/>
    </source>
</evidence>
<keyword evidence="3" id="KW-1015">Disulfide bond</keyword>
<accession>A0ABD3T4Q5</accession>
<dbReference type="PROSITE" id="PS01225">
    <property type="entry name" value="CTCK_2"/>
    <property type="match status" value="1"/>
</dbReference>
<evidence type="ECO:0000256" key="1">
    <source>
        <dbReference type="ARBA" id="ARBA00022729"/>
    </source>
</evidence>
<dbReference type="InterPro" id="IPR006207">
    <property type="entry name" value="Cys_knot_C"/>
</dbReference>
<dbReference type="InterPro" id="IPR036084">
    <property type="entry name" value="Ser_inhib-like_sf"/>
</dbReference>
<dbReference type="FunFam" id="2.20.100.10:FF:000001">
    <property type="entry name" value="semaphorin-5A isoform X1"/>
    <property type="match status" value="1"/>
</dbReference>
<proteinExistence type="predicted"/>
<evidence type="ECO:0000256" key="2">
    <source>
        <dbReference type="ARBA" id="ARBA00022737"/>
    </source>
</evidence>
<dbReference type="InterPro" id="IPR000884">
    <property type="entry name" value="TSP1_rpt"/>
</dbReference>
<dbReference type="PANTHER" id="PTHR22906:SF29">
    <property type="entry name" value="SHKT DOMAIN-CONTAINING PROTEIN"/>
    <property type="match status" value="1"/>
</dbReference>
<evidence type="ECO:0000259" key="5">
    <source>
        <dbReference type="PROSITE" id="PS01225"/>
    </source>
</evidence>
<dbReference type="AlphaFoldDB" id="A0ABD3T4Q5"/>
<dbReference type="SMART" id="SM00214">
    <property type="entry name" value="VWC"/>
    <property type="match status" value="1"/>
</dbReference>
<dbReference type="CDD" id="cd19941">
    <property type="entry name" value="TIL"/>
    <property type="match status" value="2"/>
</dbReference>
<dbReference type="Proteomes" id="UP001634394">
    <property type="component" value="Unassembled WGS sequence"/>
</dbReference>
<protein>
    <recommendedName>
        <fullName evidence="9">SCO-spondin</fullName>
    </recommendedName>
</protein>
<evidence type="ECO:0000256" key="3">
    <source>
        <dbReference type="ARBA" id="ARBA00023157"/>
    </source>
</evidence>